<dbReference type="Proteomes" id="UP000621540">
    <property type="component" value="Unassembled WGS sequence"/>
</dbReference>
<comment type="caution">
    <text evidence="1">The sequence shown here is derived from an EMBL/GenBank/DDBJ whole genome shotgun (WGS) entry which is preliminary data.</text>
</comment>
<reference evidence="1 2" key="1">
    <citation type="submission" date="2020-08" db="EMBL/GenBank/DDBJ databases">
        <title>Genome public.</title>
        <authorList>
            <person name="Liu C."/>
            <person name="Sun Q."/>
        </authorList>
    </citation>
    <scope>NUCLEOTIDE SEQUENCE [LARGE SCALE GENOMIC DNA]</scope>
    <source>
        <strain evidence="1 2">BX0805</strain>
    </source>
</reference>
<dbReference type="RefSeq" id="WP_186981610.1">
    <property type="nucleotide sequence ID" value="NZ_JACOQH010000002.1"/>
</dbReference>
<dbReference type="EMBL" id="JACOQH010000002">
    <property type="protein sequence ID" value="MBC5752977.1"/>
    <property type="molecule type" value="Genomic_DNA"/>
</dbReference>
<accession>A0ABR7I7U9</accession>
<gene>
    <name evidence="1" type="ORF">H8Z76_02880</name>
</gene>
<name>A0ABR7I7U9_9FIRM</name>
<keyword evidence="2" id="KW-1185">Reference proteome</keyword>
<evidence type="ECO:0000313" key="2">
    <source>
        <dbReference type="Proteomes" id="UP000621540"/>
    </source>
</evidence>
<sequence>MLTEERIEWRLKDQAAAFAAQVRNKNYAGAKRIYEDARAVATLCELDEKIKVELFGSRQDEDHPVDGLFSENLVLKVYEMTAVRK</sequence>
<proteinExistence type="predicted"/>
<protein>
    <submittedName>
        <fullName evidence="1">Uncharacterized protein</fullName>
    </submittedName>
</protein>
<evidence type="ECO:0000313" key="1">
    <source>
        <dbReference type="EMBL" id="MBC5752977.1"/>
    </source>
</evidence>
<organism evidence="1 2">
    <name type="scientific">Roseburia yibonii</name>
    <dbReference type="NCBI Taxonomy" id="2763063"/>
    <lineage>
        <taxon>Bacteria</taxon>
        <taxon>Bacillati</taxon>
        <taxon>Bacillota</taxon>
        <taxon>Clostridia</taxon>
        <taxon>Lachnospirales</taxon>
        <taxon>Lachnospiraceae</taxon>
        <taxon>Roseburia</taxon>
    </lineage>
</organism>